<evidence type="ECO:0000256" key="14">
    <source>
        <dbReference type="ARBA" id="ARBA00061395"/>
    </source>
</evidence>
<feature type="transmembrane region" description="Helical" evidence="17">
    <location>
        <begin position="1059"/>
        <end position="1082"/>
    </location>
</feature>
<feature type="transmembrane region" description="Helical" evidence="17">
    <location>
        <begin position="967"/>
        <end position="987"/>
    </location>
</feature>
<evidence type="ECO:0000256" key="3">
    <source>
        <dbReference type="ARBA" id="ARBA00022475"/>
    </source>
</evidence>
<dbReference type="Proteomes" id="UP000005222">
    <property type="component" value="Chromosome N"/>
</dbReference>
<dbReference type="OMA" id="CMQNGTK"/>
<feature type="transmembrane region" description="Helical" evidence="17">
    <location>
        <begin position="1493"/>
        <end position="1512"/>
    </location>
</feature>
<dbReference type="GO" id="GO:0005891">
    <property type="term" value="C:voltage-gated calcium channel complex"/>
    <property type="evidence" value="ECO:0007669"/>
    <property type="project" value="TreeGrafter"/>
</dbReference>
<feature type="compositionally biased region" description="Basic and acidic residues" evidence="16">
    <location>
        <begin position="2292"/>
        <end position="2308"/>
    </location>
</feature>
<feature type="compositionally biased region" description="Polar residues" evidence="16">
    <location>
        <begin position="2198"/>
        <end position="2213"/>
    </location>
</feature>
<dbReference type="Pfam" id="PF00520">
    <property type="entry name" value="Ion_trans"/>
    <property type="match status" value="4"/>
</dbReference>
<dbReference type="GO" id="GO:0098703">
    <property type="term" value="P:calcium ion import across plasma membrane"/>
    <property type="evidence" value="ECO:0007669"/>
    <property type="project" value="TreeGrafter"/>
</dbReference>
<evidence type="ECO:0000256" key="2">
    <source>
        <dbReference type="ARBA" id="ARBA00022448"/>
    </source>
</evidence>
<keyword evidence="9 17" id="KW-1133">Transmembrane helix</keyword>
<feature type="domain" description="Ion transport" evidence="18">
    <location>
        <begin position="935"/>
        <end position="1170"/>
    </location>
</feature>
<dbReference type="FunCoup" id="G8Y0G1">
    <property type="interactions" value="178"/>
</dbReference>
<feature type="transmembrane region" description="Helical" evidence="17">
    <location>
        <begin position="999"/>
        <end position="1018"/>
    </location>
</feature>
<evidence type="ECO:0000256" key="4">
    <source>
        <dbReference type="ARBA" id="ARBA00022568"/>
    </source>
</evidence>
<evidence type="ECO:0000256" key="6">
    <source>
        <dbReference type="ARBA" id="ARBA00022692"/>
    </source>
</evidence>
<evidence type="ECO:0000256" key="1">
    <source>
        <dbReference type="ARBA" id="ARBA00004651"/>
    </source>
</evidence>
<evidence type="ECO:0000313" key="20">
    <source>
        <dbReference type="Proteomes" id="UP000005222"/>
    </source>
</evidence>
<gene>
    <name evidence="19" type="primary">Piso0_004797</name>
    <name evidence="19" type="ORF">GNLVRS01_PISO0N01355g</name>
</gene>
<feature type="transmembrane region" description="Helical" evidence="17">
    <location>
        <begin position="930"/>
        <end position="947"/>
    </location>
</feature>
<feature type="compositionally biased region" description="Basic and acidic residues" evidence="16">
    <location>
        <begin position="69"/>
        <end position="89"/>
    </location>
</feature>
<keyword evidence="13" id="KW-0407">Ion channel</keyword>
<feature type="transmembrane region" description="Helical" evidence="17">
    <location>
        <begin position="660"/>
        <end position="679"/>
    </location>
</feature>
<proteinExistence type="inferred from homology"/>
<dbReference type="Gene3D" id="1.10.238.10">
    <property type="entry name" value="EF-hand"/>
    <property type="match status" value="1"/>
</dbReference>
<dbReference type="FunFam" id="1.10.287.70:FF:000093">
    <property type="entry name" value="Calcium channel subunit Cch1"/>
    <property type="match status" value="1"/>
</dbReference>
<dbReference type="STRING" id="559304.G8Y0G1"/>
<feature type="compositionally biased region" description="Polar residues" evidence="16">
    <location>
        <begin position="195"/>
        <end position="217"/>
    </location>
</feature>
<dbReference type="OrthoDB" id="416585at2759"/>
<dbReference type="HOGENOM" id="CLU_000443_2_0_1"/>
<dbReference type="PANTHER" id="PTHR45628">
    <property type="entry name" value="VOLTAGE-DEPENDENT CALCIUM CHANNEL TYPE A SUBUNIT ALPHA-1"/>
    <property type="match status" value="1"/>
</dbReference>
<feature type="transmembrane region" description="Helical" evidence="17">
    <location>
        <begin position="726"/>
        <end position="745"/>
    </location>
</feature>
<reference evidence="19 20" key="1">
    <citation type="journal article" date="2012" name="G3 (Bethesda)">
        <title>Pichia sorbitophila, an interspecies yeast hybrid reveals early steps of genome resolution following polyploidization.</title>
        <authorList>
            <person name="Leh Louis V."/>
            <person name="Despons L."/>
            <person name="Friedrich A."/>
            <person name="Martin T."/>
            <person name="Durrens P."/>
            <person name="Casaregola S."/>
            <person name="Neuveglise C."/>
            <person name="Fairhead C."/>
            <person name="Marck C."/>
            <person name="Cruz J.A."/>
            <person name="Straub M.L."/>
            <person name="Kugler V."/>
            <person name="Sacerdot C."/>
            <person name="Uzunov Z."/>
            <person name="Thierry A."/>
            <person name="Weiss S."/>
            <person name="Bleykasten C."/>
            <person name="De Montigny J."/>
            <person name="Jacques N."/>
            <person name="Jung P."/>
            <person name="Lemaire M."/>
            <person name="Mallet S."/>
            <person name="Morel G."/>
            <person name="Richard G.F."/>
            <person name="Sarkar A."/>
            <person name="Savel G."/>
            <person name="Schacherer J."/>
            <person name="Seret M.L."/>
            <person name="Talla E."/>
            <person name="Samson G."/>
            <person name="Jubin C."/>
            <person name="Poulain J."/>
            <person name="Vacherie B."/>
            <person name="Barbe V."/>
            <person name="Pelletier E."/>
            <person name="Sherman D.J."/>
            <person name="Westhof E."/>
            <person name="Weissenbach J."/>
            <person name="Baret P.V."/>
            <person name="Wincker P."/>
            <person name="Gaillardin C."/>
            <person name="Dujon B."/>
            <person name="Souciet J.L."/>
        </authorList>
    </citation>
    <scope>NUCLEOTIDE SEQUENCE [LARGE SCALE GENOMIC DNA]</scope>
    <source>
        <strain evidence="20">ATCC MYA-4447 / BCRC 22081 / CBS 7064 / NBRC 10061 / NRRL Y-12695</strain>
    </source>
</reference>
<keyword evidence="3" id="KW-1003">Cell membrane</keyword>
<dbReference type="EMBL" id="FO082046">
    <property type="protein sequence ID" value="CCE86314.1"/>
    <property type="molecule type" value="Genomic_DNA"/>
</dbReference>
<evidence type="ECO:0000256" key="5">
    <source>
        <dbReference type="ARBA" id="ARBA00022673"/>
    </source>
</evidence>
<feature type="region of interest" description="Disordered" evidence="16">
    <location>
        <begin position="553"/>
        <end position="586"/>
    </location>
</feature>
<feature type="domain" description="Ion transport" evidence="18">
    <location>
        <begin position="1362"/>
        <end position="1635"/>
    </location>
</feature>
<feature type="transmembrane region" description="Helical" evidence="17">
    <location>
        <begin position="1394"/>
        <end position="1416"/>
    </location>
</feature>
<feature type="region of interest" description="Disordered" evidence="16">
    <location>
        <begin position="2279"/>
        <end position="2308"/>
    </location>
</feature>
<evidence type="ECO:0000256" key="16">
    <source>
        <dbReference type="SAM" id="MobiDB-lite"/>
    </source>
</evidence>
<feature type="compositionally biased region" description="Polar residues" evidence="16">
    <location>
        <begin position="2164"/>
        <end position="2180"/>
    </location>
</feature>
<feature type="transmembrane region" description="Helical" evidence="17">
    <location>
        <begin position="1102"/>
        <end position="1124"/>
    </location>
</feature>
<feature type="region of interest" description="Disordered" evidence="16">
    <location>
        <begin position="2221"/>
        <end position="2240"/>
    </location>
</feature>
<evidence type="ECO:0000256" key="12">
    <source>
        <dbReference type="ARBA" id="ARBA00023180"/>
    </source>
</evidence>
<dbReference type="FunFam" id="1.10.287.70:FF:000118">
    <property type="entry name" value="Calcium channel subunit Cch1"/>
    <property type="match status" value="1"/>
</dbReference>
<dbReference type="SUPFAM" id="SSF81324">
    <property type="entry name" value="Voltage-gated potassium channels"/>
    <property type="match status" value="4"/>
</dbReference>
<feature type="region of interest" description="Disordered" evidence="16">
    <location>
        <begin position="1"/>
        <end position="110"/>
    </location>
</feature>
<dbReference type="GO" id="GO:0008331">
    <property type="term" value="F:high voltage-gated calcium channel activity"/>
    <property type="evidence" value="ECO:0007669"/>
    <property type="project" value="TreeGrafter"/>
</dbReference>
<evidence type="ECO:0000256" key="17">
    <source>
        <dbReference type="SAM" id="Phobius"/>
    </source>
</evidence>
<keyword evidence="2" id="KW-0813">Transport</keyword>
<feature type="compositionally biased region" description="Polar residues" evidence="16">
    <location>
        <begin position="272"/>
        <end position="282"/>
    </location>
</feature>
<feature type="domain" description="Ion transport" evidence="18">
    <location>
        <begin position="652"/>
        <end position="885"/>
    </location>
</feature>
<feature type="compositionally biased region" description="Polar residues" evidence="16">
    <location>
        <begin position="239"/>
        <end position="260"/>
    </location>
</feature>
<feature type="region of interest" description="Disordered" evidence="16">
    <location>
        <begin position="126"/>
        <end position="291"/>
    </location>
</feature>
<evidence type="ECO:0000256" key="9">
    <source>
        <dbReference type="ARBA" id="ARBA00022989"/>
    </source>
</evidence>
<evidence type="ECO:0000256" key="15">
    <source>
        <dbReference type="ARBA" id="ARBA00067459"/>
    </source>
</evidence>
<keyword evidence="8" id="KW-0851">Voltage-gated channel</keyword>
<feature type="compositionally biased region" description="Polar residues" evidence="16">
    <location>
        <begin position="90"/>
        <end position="104"/>
    </location>
</feature>
<feature type="compositionally biased region" description="Basic and acidic residues" evidence="16">
    <location>
        <begin position="181"/>
        <end position="190"/>
    </location>
</feature>
<feature type="transmembrane region" description="Helical" evidence="17">
    <location>
        <begin position="1906"/>
        <end position="1926"/>
    </location>
</feature>
<feature type="transmembrane region" description="Helical" evidence="17">
    <location>
        <begin position="856"/>
        <end position="883"/>
    </location>
</feature>
<dbReference type="InterPro" id="IPR050599">
    <property type="entry name" value="VDCC_alpha-1_subunit"/>
</dbReference>
<feature type="transmembrane region" description="Helical" evidence="17">
    <location>
        <begin position="1431"/>
        <end position="1450"/>
    </location>
</feature>
<keyword evidence="5" id="KW-0107">Calcium channel</keyword>
<feature type="transmembrane region" description="Helical" evidence="17">
    <location>
        <begin position="1686"/>
        <end position="1707"/>
    </location>
</feature>
<keyword evidence="6 17" id="KW-0812">Transmembrane</keyword>
<keyword evidence="4" id="KW-0109">Calcium transport</keyword>
<comment type="similarity">
    <text evidence="14">Belongs to the calcium channel alpha-1 subunit (TC 1.A.1.11) family.</text>
</comment>
<comment type="subcellular location">
    <subcellularLocation>
        <location evidence="1">Cell membrane</location>
        <topology evidence="1">Multi-pass membrane protein</topology>
    </subcellularLocation>
</comment>
<accession>G8Y0G1</accession>
<feature type="transmembrane region" description="Helical" evidence="17">
    <location>
        <begin position="1604"/>
        <end position="1626"/>
    </location>
</feature>
<evidence type="ECO:0000256" key="7">
    <source>
        <dbReference type="ARBA" id="ARBA00022837"/>
    </source>
</evidence>
<dbReference type="Gene3D" id="1.20.120.350">
    <property type="entry name" value="Voltage-gated potassium channels. Chain C"/>
    <property type="match status" value="3"/>
</dbReference>
<evidence type="ECO:0000256" key="11">
    <source>
        <dbReference type="ARBA" id="ARBA00023136"/>
    </source>
</evidence>
<dbReference type="eggNOG" id="KOG2301">
    <property type="taxonomic scope" value="Eukaryota"/>
</dbReference>
<keyword evidence="10" id="KW-0406">Ion transport</keyword>
<keyword evidence="12" id="KW-0325">Glycoprotein</keyword>
<evidence type="ECO:0000256" key="8">
    <source>
        <dbReference type="ARBA" id="ARBA00022882"/>
    </source>
</evidence>
<evidence type="ECO:0000256" key="13">
    <source>
        <dbReference type="ARBA" id="ARBA00023303"/>
    </source>
</evidence>
<evidence type="ECO:0000256" key="10">
    <source>
        <dbReference type="ARBA" id="ARBA00023065"/>
    </source>
</evidence>
<organism evidence="19 20">
    <name type="scientific">Pichia sorbitophila (strain ATCC MYA-4447 / BCRC 22081 / CBS 7064 / NBRC 10061 / NRRL Y-12695)</name>
    <name type="common">Hybrid yeast</name>
    <dbReference type="NCBI Taxonomy" id="559304"/>
    <lineage>
        <taxon>Eukaryota</taxon>
        <taxon>Fungi</taxon>
        <taxon>Dikarya</taxon>
        <taxon>Ascomycota</taxon>
        <taxon>Saccharomycotina</taxon>
        <taxon>Pichiomycetes</taxon>
        <taxon>Debaryomycetaceae</taxon>
        <taxon>Millerozyma</taxon>
    </lineage>
</organism>
<feature type="transmembrane region" description="Helical" evidence="17">
    <location>
        <begin position="1136"/>
        <end position="1161"/>
    </location>
</feature>
<feature type="region of interest" description="Disordered" evidence="16">
    <location>
        <begin position="2156"/>
        <end position="2213"/>
    </location>
</feature>
<name>G8Y0G1_PICSO</name>
<protein>
    <recommendedName>
        <fullName evidence="15">Calcium-channel protein CCH1</fullName>
    </recommendedName>
</protein>
<evidence type="ECO:0000313" key="19">
    <source>
        <dbReference type="EMBL" id="CCE86314.1"/>
    </source>
</evidence>
<dbReference type="InParanoid" id="G8Y0G1"/>
<feature type="compositionally biased region" description="Polar residues" evidence="16">
    <location>
        <begin position="24"/>
        <end position="34"/>
    </location>
</feature>
<feature type="transmembrane region" description="Helical" evidence="17">
    <location>
        <begin position="431"/>
        <end position="451"/>
    </location>
</feature>
<dbReference type="Gene3D" id="1.10.287.70">
    <property type="match status" value="4"/>
</dbReference>
<feature type="transmembrane region" description="Helical" evidence="17">
    <location>
        <begin position="1713"/>
        <end position="1734"/>
    </location>
</feature>
<feature type="transmembrane region" description="Helical" evidence="17">
    <location>
        <begin position="1359"/>
        <end position="1382"/>
    </location>
</feature>
<dbReference type="PANTHER" id="PTHR45628:SF7">
    <property type="entry name" value="VOLTAGE-DEPENDENT CALCIUM CHANNEL TYPE A SUBUNIT ALPHA-1"/>
    <property type="match status" value="1"/>
</dbReference>
<sequence length="2308" mass="263600">MDQPLRGDLPKVNVEDLTEDLIQDRTSVSTQNDKTSPKKSKRGSHDFSEGTSKFLDKLRRKKPSFSLEDLSKDKYSGSDHSSKSTDSRRPSATTDPVTPSSNKKSLLGDVTDMNDLAALKEGLDIALGGSGKEPEWFPVSSESKRTWSASNDSSSVSDAQSPSLDLSQHEGFAENIPLRELPSHRSDKEGFLTTDRANTSPLRGNANPFSGDQQSSYEGDGKPGGSNDPNQLEAGLLMPTSNPFKVSSPSSPTKFTNMISRLSDRVAGSGAASPNASVTDLNTESDHNDLRKSIDTRESTNYESVHSDIPSESRNPFINHVVPGVTVTDENNNSIVNNMHSEGLGLYFDNQSKVSQNDNIAPSEERKESIPSSTNIPIIDQLKSPNITFNDTSNKERAVDNDKMYLFGKSLKTFSPDSKFRQSCYKVASHNWTNLGLLVLLIFQICILSYRQWNPLVLHGYYYKGYNFGDYILVVINVIYTVEIMAKIVAYGLHDDHIMFYELGLPYPESELAKKYFNKDSIVKFLNAMGLGIIAKLIWSKFDMASFNRPFGNKNSEPRDDSESKEAESDFEGNEFPSKLGKKSNENFLDQSGLRVKYTDHGISERVSSDEGEVDPGNIGLSYTPVSKQRKLAVKNTLLKNHDSNFQKLHLHRAYLKNNWHRVDFLSMIFFWISLFLSIERYDAKHHIMLFRALSCIRILRLCNLTTGTSTILTACQAALPQLIDVSLFITCFWLFFGIIGVQSFKASFSRHCIWTNPSNPDETFINSDQYCGSYLNESGIAFPYIDRDGEHSQTKKGYTCPRNSKCVSGKNPYGGTVSFDNILQSLELVFVVMSANTFTDLMYDTMDSENLAACLFFIFGIFILTVWLINVFIAVIVASFNLTRMEKNEEKRSGRKRNKVWNAILPSANISTYKERIEKHKRSNTLFKFYSKTQFVFAMLIFLDLFSQCFRYYEMNHERERILLKIEFSVTIVLLGEIICRFILHLPNWRLFFASRQNIVDLTLAIINTIIIIPPIKERLGHGYYWLTVFQIMRFYRVVLAVPVTRNLWFKIMGNFKAIFDLALFFFILTFLASIIVARYFEGVIPEDAFDDVDFPVHTLPNAFIALYVITTTENWTEILYALQKYSKTTSSRSFGAVMLIAWFVISNMIILNTFIAVIAQTLEVSEEEKRKRQLLQFINNMTERLQKFENESGMLVKFKEKVLGKKGWKDELEKAVVNLLLSGSAVNDFLNTDSGENDNNQEDDIKNLSVSSWKRWFQVNFWRTNNFFKNPFYKKEKKTIEVTNFDPAHFAKRIITERNTLLNQQINFLKENPNFNNVFYVLGPRHKLRRYCQRLVRSSHGQRIDGVEPNKVVAESFTILTFFVTIALVVTACYLTPLYRKKMVALYGVMNWTFYLEVAFTVYFTVEFIIRVLADGLIFTPNATLRSSWNIIDSIVLISLWIELIAFLKNDGNLSRIFRGFKALRALRLLTVSENAKNNFHTTMISGFGKIINAALISLCLLFPFSIWGLNIFNGRLGKCADGVSELKDCYNEYHKTVFDWKILSPNVYDNPYLQFDNFSSSFSSLFQIVSLEGWVDLLINVMKSTGIGTVPESFSQPFNGFFVVLFNFVSIIFILTLFVSVIISNYSKTTGQAYMTEDQIAYYHVKRFLAQVKPSSRKNRNEMSTIRKMCYNMTIQKNKIWNVFLNFLLFMHILALLLECFPSYNGLDVARTIVFMFSSVMFLVNSIMLFIAQGFRIFIKYKWNLFNFVVSFGAFITTLISFFTSDESVFININKLFLVGLLSFVIPRSNRLSELLRFASASLPSLISLSFTWIIVFLVYAIAMNQIFGLTKVGPNTSGNINVRSVTKALILLFKCSFGEGWNYVMDDMALEEPFCSTANSLDESDCGNKQYAYILFMSWNVISMYIFLNMFVSSIIANFSYINHRSTYSHLITREEIRKFKRTWQIFDPEGTGYIKPIDLPVLLHSLEGALSFHLYSGALEVKNLCNLWFKRNDPHNPYDVDVNYGAIERTLNSMDIPKIRARRKAYEMFIEEILMTMELTDSPGVSFTSVLLQLPLYISFEAGKCLNLIDFLERRLLVQKVKRRMHTKRCYETIAAYACRWKYIKNRRLGIKATDIDFGKELRRNSYLSNENHELNTPRIFVSSDHEILANEDSDDENSPLTKTRNFTSGDNAATSGVYVPKSPIHIYKSRNKTPTNSDATTSNSQKPKLTIKIAHSDHTNHTSPSGHRDSLDDRLFNDSITPIITPVDDSNSGADQSLDESMPLLDLATVGSALENSEWESALQEVRSERKIDQYPEHSKKE</sequence>
<keyword evidence="7" id="KW-0106">Calcium</keyword>
<feature type="transmembrane region" description="Helical" evidence="17">
    <location>
        <begin position="522"/>
        <end position="539"/>
    </location>
</feature>
<feature type="transmembrane region" description="Helical" evidence="17">
    <location>
        <begin position="471"/>
        <end position="493"/>
    </location>
</feature>
<feature type="domain" description="Ion transport" evidence="18">
    <location>
        <begin position="1681"/>
        <end position="1930"/>
    </location>
</feature>
<feature type="compositionally biased region" description="Basic and acidic residues" evidence="16">
    <location>
        <begin position="556"/>
        <end position="568"/>
    </location>
</feature>
<dbReference type="InterPro" id="IPR027359">
    <property type="entry name" value="Volt_channel_dom_sf"/>
</dbReference>
<dbReference type="InterPro" id="IPR005821">
    <property type="entry name" value="Ion_trans_dom"/>
</dbReference>
<feature type="compositionally biased region" description="Low complexity" evidence="16">
    <location>
        <begin position="148"/>
        <end position="163"/>
    </location>
</feature>
<evidence type="ECO:0000259" key="18">
    <source>
        <dbReference type="Pfam" id="PF00520"/>
    </source>
</evidence>
<keyword evidence="20" id="KW-1185">Reference proteome</keyword>
<keyword evidence="11 17" id="KW-0472">Membrane</keyword>
<feature type="transmembrane region" description="Helical" evidence="17">
    <location>
        <begin position="1746"/>
        <end position="1766"/>
    </location>
</feature>
<feature type="transmembrane region" description="Helical" evidence="17">
    <location>
        <begin position="1801"/>
        <end position="1826"/>
    </location>
</feature>